<name>A0AAN8W0K2_9MAGN</name>
<dbReference type="Proteomes" id="UP001370490">
    <property type="component" value="Unassembled WGS sequence"/>
</dbReference>
<proteinExistence type="predicted"/>
<dbReference type="AlphaFoldDB" id="A0AAN8W0K2"/>
<dbReference type="PROSITE" id="PS50166">
    <property type="entry name" value="IMPORTIN_B_NT"/>
    <property type="match status" value="1"/>
</dbReference>
<reference evidence="2 3" key="1">
    <citation type="submission" date="2023-12" db="EMBL/GenBank/DDBJ databases">
        <title>A high-quality genome assembly for Dillenia turbinata (Dilleniales).</title>
        <authorList>
            <person name="Chanderbali A."/>
        </authorList>
    </citation>
    <scope>NUCLEOTIDE SEQUENCE [LARGE SCALE GENOMIC DNA]</scope>
    <source>
        <strain evidence="2">LSX21</strain>
        <tissue evidence="2">Leaf</tissue>
    </source>
</reference>
<comment type="caution">
    <text evidence="2">The sequence shown here is derived from an EMBL/GenBank/DDBJ whole genome shotgun (WGS) entry which is preliminary data.</text>
</comment>
<evidence type="ECO:0000313" key="3">
    <source>
        <dbReference type="Proteomes" id="UP001370490"/>
    </source>
</evidence>
<dbReference type="InterPro" id="IPR001494">
    <property type="entry name" value="Importin-beta_N"/>
</dbReference>
<dbReference type="GO" id="GO:0006886">
    <property type="term" value="P:intracellular protein transport"/>
    <property type="evidence" value="ECO:0007669"/>
    <property type="project" value="InterPro"/>
</dbReference>
<organism evidence="2 3">
    <name type="scientific">Dillenia turbinata</name>
    <dbReference type="NCBI Taxonomy" id="194707"/>
    <lineage>
        <taxon>Eukaryota</taxon>
        <taxon>Viridiplantae</taxon>
        <taxon>Streptophyta</taxon>
        <taxon>Embryophyta</taxon>
        <taxon>Tracheophyta</taxon>
        <taxon>Spermatophyta</taxon>
        <taxon>Magnoliopsida</taxon>
        <taxon>eudicotyledons</taxon>
        <taxon>Gunneridae</taxon>
        <taxon>Pentapetalae</taxon>
        <taxon>Dilleniales</taxon>
        <taxon>Dilleniaceae</taxon>
        <taxon>Dillenia</taxon>
    </lineage>
</organism>
<evidence type="ECO:0000259" key="1">
    <source>
        <dbReference type="PROSITE" id="PS50166"/>
    </source>
</evidence>
<evidence type="ECO:0000313" key="2">
    <source>
        <dbReference type="EMBL" id="KAK6943165.1"/>
    </source>
</evidence>
<sequence length="140" mass="15532">MAVALSALDLPVIYTMLSNSLSGEKACGNRQRVHFRSSSLILEVIIAKDLTSATDIRLLATVYFKNSISRYRRNRRDSSFNSVDPNMKSHFKVSNARLFFDVSPLPLKQGSIDFLDLPPLSPVPSIDTDLKEAIADVMDG</sequence>
<gene>
    <name evidence="2" type="ORF">RJ641_028542</name>
</gene>
<feature type="domain" description="Importin N-terminal" evidence="1">
    <location>
        <begin position="46"/>
        <end position="101"/>
    </location>
</feature>
<keyword evidence="3" id="KW-1185">Reference proteome</keyword>
<dbReference type="GO" id="GO:0031267">
    <property type="term" value="F:small GTPase binding"/>
    <property type="evidence" value="ECO:0007669"/>
    <property type="project" value="InterPro"/>
</dbReference>
<accession>A0AAN8W0K2</accession>
<protein>
    <recommendedName>
        <fullName evidence="1">Importin N-terminal domain-containing protein</fullName>
    </recommendedName>
</protein>
<dbReference type="EMBL" id="JBAMMX010000004">
    <property type="protein sequence ID" value="KAK6943165.1"/>
    <property type="molecule type" value="Genomic_DNA"/>
</dbReference>